<keyword evidence="2" id="KW-1185">Reference proteome</keyword>
<protein>
    <submittedName>
        <fullName evidence="1">Uncharacterized protein</fullName>
    </submittedName>
</protein>
<evidence type="ECO:0000313" key="2">
    <source>
        <dbReference type="Proteomes" id="UP000186922"/>
    </source>
</evidence>
<gene>
    <name evidence="1" type="primary">RvY_04093-1</name>
    <name evidence="1" type="synonym">RvY_04093.1</name>
    <name evidence="1" type="ORF">RvY_04093</name>
</gene>
<sequence>MPELWQNLVDHGQTMAKASLACADLLAVVTAAPEGVV</sequence>
<organism evidence="1 2">
    <name type="scientific">Ramazzottius varieornatus</name>
    <name type="common">Water bear</name>
    <name type="synonym">Tardigrade</name>
    <dbReference type="NCBI Taxonomy" id="947166"/>
    <lineage>
        <taxon>Eukaryota</taxon>
        <taxon>Metazoa</taxon>
        <taxon>Ecdysozoa</taxon>
        <taxon>Tardigrada</taxon>
        <taxon>Eutardigrada</taxon>
        <taxon>Parachela</taxon>
        <taxon>Hypsibioidea</taxon>
        <taxon>Ramazzottiidae</taxon>
        <taxon>Ramazzottius</taxon>
    </lineage>
</organism>
<dbReference type="AlphaFoldDB" id="A0A1D1UQD8"/>
<name>A0A1D1UQD8_RAMVA</name>
<evidence type="ECO:0000313" key="1">
    <source>
        <dbReference type="EMBL" id="GAU91936.1"/>
    </source>
</evidence>
<proteinExistence type="predicted"/>
<reference evidence="1 2" key="1">
    <citation type="journal article" date="2016" name="Nat. Commun.">
        <title>Extremotolerant tardigrade genome and improved radiotolerance of human cultured cells by tardigrade-unique protein.</title>
        <authorList>
            <person name="Hashimoto T."/>
            <person name="Horikawa D.D."/>
            <person name="Saito Y."/>
            <person name="Kuwahara H."/>
            <person name="Kozuka-Hata H."/>
            <person name="Shin-I T."/>
            <person name="Minakuchi Y."/>
            <person name="Ohishi K."/>
            <person name="Motoyama A."/>
            <person name="Aizu T."/>
            <person name="Enomoto A."/>
            <person name="Kondo K."/>
            <person name="Tanaka S."/>
            <person name="Hara Y."/>
            <person name="Koshikawa S."/>
            <person name="Sagara H."/>
            <person name="Miura T."/>
            <person name="Yokobori S."/>
            <person name="Miyagawa K."/>
            <person name="Suzuki Y."/>
            <person name="Kubo T."/>
            <person name="Oyama M."/>
            <person name="Kohara Y."/>
            <person name="Fujiyama A."/>
            <person name="Arakawa K."/>
            <person name="Katayama T."/>
            <person name="Toyoda A."/>
            <person name="Kunieda T."/>
        </authorList>
    </citation>
    <scope>NUCLEOTIDE SEQUENCE [LARGE SCALE GENOMIC DNA]</scope>
    <source>
        <strain evidence="1 2">YOKOZUNA-1</strain>
    </source>
</reference>
<accession>A0A1D1UQD8</accession>
<dbReference type="EMBL" id="BDGG01000002">
    <property type="protein sequence ID" value="GAU91936.1"/>
    <property type="molecule type" value="Genomic_DNA"/>
</dbReference>
<dbReference type="Proteomes" id="UP000186922">
    <property type="component" value="Unassembled WGS sequence"/>
</dbReference>
<comment type="caution">
    <text evidence="1">The sequence shown here is derived from an EMBL/GenBank/DDBJ whole genome shotgun (WGS) entry which is preliminary data.</text>
</comment>